<evidence type="ECO:0000256" key="5">
    <source>
        <dbReference type="ARBA" id="ARBA00024227"/>
    </source>
</evidence>
<dbReference type="PANTHER" id="PTHR12835:SF5">
    <property type="entry name" value="BIOTIN--PROTEIN LIGASE"/>
    <property type="match status" value="1"/>
</dbReference>
<name>A0ABS0JLK6_9ACTN</name>
<reference evidence="7 8" key="1">
    <citation type="submission" date="2020-11" db="EMBL/GenBank/DDBJ databases">
        <title>Sequencing the genomes of 1000 actinobacteria strains.</title>
        <authorList>
            <person name="Klenk H.-P."/>
        </authorList>
    </citation>
    <scope>NUCLEOTIDE SEQUENCE [LARGE SCALE GENOMIC DNA]</scope>
    <source>
        <strain evidence="7 8">DSM 101692</strain>
    </source>
</reference>
<comment type="caution">
    <text evidence="7">The sequence shown here is derived from an EMBL/GenBank/DDBJ whole genome shotgun (WGS) entry which is preliminary data.</text>
</comment>
<keyword evidence="3" id="KW-0067">ATP-binding</keyword>
<evidence type="ECO:0000259" key="6">
    <source>
        <dbReference type="PROSITE" id="PS51733"/>
    </source>
</evidence>
<dbReference type="SUPFAM" id="SSF50037">
    <property type="entry name" value="C-terminal domain of transcriptional repressors"/>
    <property type="match status" value="1"/>
</dbReference>
<dbReference type="Gene3D" id="3.30.930.10">
    <property type="entry name" value="Bira Bifunctional Protein, Domain 2"/>
    <property type="match status" value="1"/>
</dbReference>
<dbReference type="InterPro" id="IPR004408">
    <property type="entry name" value="Biotin_CoA_COase_ligase"/>
</dbReference>
<evidence type="ECO:0000256" key="1">
    <source>
        <dbReference type="ARBA" id="ARBA00022598"/>
    </source>
</evidence>
<evidence type="ECO:0000256" key="3">
    <source>
        <dbReference type="ARBA" id="ARBA00022840"/>
    </source>
</evidence>
<dbReference type="RefSeq" id="WP_196928360.1">
    <property type="nucleotide sequence ID" value="NZ_JADOTX010000001.1"/>
</dbReference>
<evidence type="ECO:0000256" key="2">
    <source>
        <dbReference type="ARBA" id="ARBA00022741"/>
    </source>
</evidence>
<proteinExistence type="predicted"/>
<dbReference type="Gene3D" id="2.30.30.100">
    <property type="match status" value="1"/>
</dbReference>
<keyword evidence="1 7" id="KW-0436">Ligase</keyword>
<dbReference type="PROSITE" id="PS51733">
    <property type="entry name" value="BPL_LPL_CATALYTIC"/>
    <property type="match status" value="1"/>
</dbReference>
<evidence type="ECO:0000313" key="8">
    <source>
        <dbReference type="Proteomes" id="UP000614915"/>
    </source>
</evidence>
<protein>
    <recommendedName>
        <fullName evidence="5">biotin--[biotin carboxyl-carrier protein] ligase</fullName>
        <ecNumber evidence="5">6.3.4.15</ecNumber>
    </recommendedName>
</protein>
<dbReference type="GO" id="GO:0004077">
    <property type="term" value="F:biotin--[biotin carboxyl-carrier protein] ligase activity"/>
    <property type="evidence" value="ECO:0007669"/>
    <property type="project" value="UniProtKB-EC"/>
</dbReference>
<keyword evidence="2" id="KW-0547">Nucleotide-binding</keyword>
<evidence type="ECO:0000256" key="4">
    <source>
        <dbReference type="ARBA" id="ARBA00023267"/>
    </source>
</evidence>
<dbReference type="InterPro" id="IPR045864">
    <property type="entry name" value="aa-tRNA-synth_II/BPL/LPL"/>
</dbReference>
<keyword evidence="8" id="KW-1185">Reference proteome</keyword>
<dbReference type="InterPro" id="IPR004143">
    <property type="entry name" value="BPL_LPL_catalytic"/>
</dbReference>
<sequence>MSGSPYTDLDRPPLSAARLRRALVAPNGPWARLELRAETGSTNADVAEAARADEPEGLVVVAERQTAGRGRRGRVWQSPARAGIATSVLLRPGEAVPDRGWLPATPTGYGWLPLLAGVALVETVARLAELEATLKWPNDLLVDDAKCAGVLAEAVPGRAPDQPPAIVLGIGLNVTLRADELPVNPTGLPATSLQLAGAVATDRDPLLRALLRAVADWYDRWRSAGGDAVASGLRDAYLAACATIGREVRVLLPNGDSLTGTATGVDPDGQLMVTTSTGARTLAAGDVLHLR</sequence>
<gene>
    <name evidence="7" type="ORF">IW248_004220</name>
</gene>
<dbReference type="Pfam" id="PF03099">
    <property type="entry name" value="BPL_LplA_LipB"/>
    <property type="match status" value="1"/>
</dbReference>
<dbReference type="Proteomes" id="UP000614915">
    <property type="component" value="Unassembled WGS sequence"/>
</dbReference>
<dbReference type="CDD" id="cd16442">
    <property type="entry name" value="BPL"/>
    <property type="match status" value="1"/>
</dbReference>
<evidence type="ECO:0000313" key="7">
    <source>
        <dbReference type="EMBL" id="MBG6067933.1"/>
    </source>
</evidence>
<dbReference type="InterPro" id="IPR003142">
    <property type="entry name" value="BPL_C"/>
</dbReference>
<dbReference type="Pfam" id="PF02237">
    <property type="entry name" value="BPL_C"/>
    <property type="match status" value="1"/>
</dbReference>
<dbReference type="SUPFAM" id="SSF55681">
    <property type="entry name" value="Class II aaRS and biotin synthetases"/>
    <property type="match status" value="1"/>
</dbReference>
<accession>A0ABS0JLK6</accession>
<keyword evidence="4" id="KW-0092">Biotin</keyword>
<dbReference type="InterPro" id="IPR008988">
    <property type="entry name" value="Transcriptional_repressor_C"/>
</dbReference>
<dbReference type="NCBIfam" id="TIGR00121">
    <property type="entry name" value="birA_ligase"/>
    <property type="match status" value="1"/>
</dbReference>
<dbReference type="EC" id="6.3.4.15" evidence="5"/>
<dbReference type="EMBL" id="JADOTX010000001">
    <property type="protein sequence ID" value="MBG6067933.1"/>
    <property type="molecule type" value="Genomic_DNA"/>
</dbReference>
<organism evidence="7 8">
    <name type="scientific">Micromonospora ureilytica</name>
    <dbReference type="NCBI Taxonomy" id="709868"/>
    <lineage>
        <taxon>Bacteria</taxon>
        <taxon>Bacillati</taxon>
        <taxon>Actinomycetota</taxon>
        <taxon>Actinomycetes</taxon>
        <taxon>Micromonosporales</taxon>
        <taxon>Micromonosporaceae</taxon>
        <taxon>Micromonospora</taxon>
    </lineage>
</organism>
<dbReference type="PANTHER" id="PTHR12835">
    <property type="entry name" value="BIOTIN PROTEIN LIGASE"/>
    <property type="match status" value="1"/>
</dbReference>
<feature type="domain" description="BPL/LPL catalytic" evidence="6">
    <location>
        <begin position="32"/>
        <end position="222"/>
    </location>
</feature>